<dbReference type="SUPFAM" id="SSF53850">
    <property type="entry name" value="Periplasmic binding protein-like II"/>
    <property type="match status" value="1"/>
</dbReference>
<accession>A0A532V5S2</accession>
<dbReference type="PANTHER" id="PTHR30024:SF42">
    <property type="entry name" value="ALIPHATIC SULFONATES-BINDING PROTEIN-RELATED"/>
    <property type="match status" value="1"/>
</dbReference>
<dbReference type="AlphaFoldDB" id="A0A532V5S2"/>
<evidence type="ECO:0008006" key="3">
    <source>
        <dbReference type="Google" id="ProtNLM"/>
    </source>
</evidence>
<gene>
    <name evidence="1" type="ORF">CEE37_02330</name>
</gene>
<sequence length="376" mass="42174">MKIKSLFLFTLYMLLLSFTVCIAGDVPVLKVGHVGHDHHTALYVAAQNGDMFKKDYGIYLKEIRSKKLYELYDGNKLVCELELYKVGGGSKMPTAMDQGMFDVGFGGVAAVAFHVDKGRPMKIISPLHSKGDMLVVGNDVPVKDWDEFIKYTKNREEPLKVGFKAPKAIALLIFQGAMDEVGITYSYDVSKRDVNVHLINMKGAKHINPGLLNGIIDAYVCNNPFCAIAEEKKLGTCIADLNDLPPGLWKDHPCCMISAMDEVIKEKHDLVVRFLELIIIATDYMNEDQKIAVKSASQWIGTSIDVEERSIPTSMYTTDPDDQVWLNGVYTWAHAMEELGHIKDQLLGKSNEEIDRLLLDFSLIKEARKNVAKRKK</sequence>
<comment type="caution">
    <text evidence="1">The sequence shown here is derived from an EMBL/GenBank/DDBJ whole genome shotgun (WGS) entry which is preliminary data.</text>
</comment>
<evidence type="ECO:0000313" key="1">
    <source>
        <dbReference type="EMBL" id="TKJ42546.1"/>
    </source>
</evidence>
<proteinExistence type="predicted"/>
<dbReference type="EMBL" id="NJBN01000001">
    <property type="protein sequence ID" value="TKJ42546.1"/>
    <property type="molecule type" value="Genomic_DNA"/>
</dbReference>
<name>A0A532V5S2_UNCL8</name>
<dbReference type="Pfam" id="PF13379">
    <property type="entry name" value="NMT1_2"/>
    <property type="match status" value="1"/>
</dbReference>
<protein>
    <recommendedName>
        <fullName evidence="3">SsuA/THI5-like domain-containing protein</fullName>
    </recommendedName>
</protein>
<organism evidence="1 2">
    <name type="scientific">candidate division LCP-89 bacterium B3_LCP</name>
    <dbReference type="NCBI Taxonomy" id="2012998"/>
    <lineage>
        <taxon>Bacteria</taxon>
        <taxon>Pseudomonadati</taxon>
        <taxon>Bacteria division LCP-89</taxon>
    </lineage>
</organism>
<dbReference type="Gene3D" id="3.40.190.10">
    <property type="entry name" value="Periplasmic binding protein-like II"/>
    <property type="match status" value="1"/>
</dbReference>
<dbReference type="Proteomes" id="UP000319619">
    <property type="component" value="Unassembled WGS sequence"/>
</dbReference>
<dbReference type="PANTHER" id="PTHR30024">
    <property type="entry name" value="ALIPHATIC SULFONATES-BINDING PROTEIN-RELATED"/>
    <property type="match status" value="1"/>
</dbReference>
<evidence type="ECO:0000313" key="2">
    <source>
        <dbReference type="Proteomes" id="UP000319619"/>
    </source>
</evidence>
<reference evidence="1 2" key="1">
    <citation type="submission" date="2017-06" db="EMBL/GenBank/DDBJ databases">
        <title>Novel microbial phyla capable of carbon fixation and sulfur reduction in deep-sea sediments.</title>
        <authorList>
            <person name="Huang J."/>
            <person name="Baker B."/>
            <person name="Wang Y."/>
        </authorList>
    </citation>
    <scope>NUCLEOTIDE SEQUENCE [LARGE SCALE GENOMIC DNA]</scope>
    <source>
        <strain evidence="1">B3_LCP</strain>
    </source>
</reference>